<organism evidence="1 2">
    <name type="scientific">Strongylus vulgaris</name>
    <name type="common">Blood worm</name>
    <dbReference type="NCBI Taxonomy" id="40348"/>
    <lineage>
        <taxon>Eukaryota</taxon>
        <taxon>Metazoa</taxon>
        <taxon>Ecdysozoa</taxon>
        <taxon>Nematoda</taxon>
        <taxon>Chromadorea</taxon>
        <taxon>Rhabditida</taxon>
        <taxon>Rhabditina</taxon>
        <taxon>Rhabditomorpha</taxon>
        <taxon>Strongyloidea</taxon>
        <taxon>Strongylidae</taxon>
        <taxon>Strongylus</taxon>
    </lineage>
</organism>
<proteinExistence type="predicted"/>
<accession>A0A3P7J8D2</accession>
<reference evidence="1 2" key="1">
    <citation type="submission" date="2018-11" db="EMBL/GenBank/DDBJ databases">
        <authorList>
            <consortium name="Pathogen Informatics"/>
        </authorList>
    </citation>
    <scope>NUCLEOTIDE SEQUENCE [LARGE SCALE GENOMIC DNA]</scope>
</reference>
<evidence type="ECO:0000313" key="2">
    <source>
        <dbReference type="Proteomes" id="UP000270094"/>
    </source>
</evidence>
<evidence type="ECO:0000313" key="1">
    <source>
        <dbReference type="EMBL" id="VDM81720.1"/>
    </source>
</evidence>
<sequence>MLALKVFAAGDFDQISLLTCGLPENVKEGKGLLDKVNIYVPNHSDVFAAGDLDQITLLTYGLPENVKEGKGLLDKGLAQGRQQNKEGYMLSGKNIYLLVGHFQSTFFDWR</sequence>
<protein>
    <submittedName>
        <fullName evidence="1">Uncharacterized protein</fullName>
    </submittedName>
</protein>
<dbReference type="EMBL" id="UYYB01114224">
    <property type="protein sequence ID" value="VDM81720.1"/>
    <property type="molecule type" value="Genomic_DNA"/>
</dbReference>
<dbReference type="Proteomes" id="UP000270094">
    <property type="component" value="Unassembled WGS sequence"/>
</dbReference>
<gene>
    <name evidence="1" type="ORF">SVUK_LOCUS16718</name>
</gene>
<name>A0A3P7J8D2_STRVU</name>
<dbReference type="AlphaFoldDB" id="A0A3P7J8D2"/>
<keyword evidence="2" id="KW-1185">Reference proteome</keyword>